<dbReference type="AlphaFoldDB" id="A0A6N7YX85"/>
<dbReference type="PROSITE" id="PS51343">
    <property type="entry name" value="PII_GLNB_DOM"/>
    <property type="match status" value="1"/>
</dbReference>
<dbReference type="GO" id="GO:0030234">
    <property type="term" value="F:enzyme regulator activity"/>
    <property type="evidence" value="ECO:0007669"/>
    <property type="project" value="InterPro"/>
</dbReference>
<keyword evidence="1" id="KW-0597">Phosphoprotein</keyword>
<name>A0A6N7YX85_9PSEU</name>
<protein>
    <submittedName>
        <fullName evidence="2">Uncharacterized protein</fullName>
    </submittedName>
</protein>
<dbReference type="RefSeq" id="WP_312868286.1">
    <property type="nucleotide sequence ID" value="NZ_WMBA01000035.1"/>
</dbReference>
<dbReference type="GO" id="GO:0006808">
    <property type="term" value="P:regulation of nitrogen utilization"/>
    <property type="evidence" value="ECO:0007669"/>
    <property type="project" value="InterPro"/>
</dbReference>
<dbReference type="PRINTS" id="PR00340">
    <property type="entry name" value="PIIGLNB"/>
</dbReference>
<evidence type="ECO:0000313" key="2">
    <source>
        <dbReference type="EMBL" id="MTD56542.1"/>
    </source>
</evidence>
<accession>A0A6N7YX85</accession>
<keyword evidence="3" id="KW-1185">Reference proteome</keyword>
<dbReference type="SUPFAM" id="SSF54913">
    <property type="entry name" value="GlnB-like"/>
    <property type="match status" value="1"/>
</dbReference>
<dbReference type="Gene3D" id="3.30.70.120">
    <property type="match status" value="1"/>
</dbReference>
<gene>
    <name evidence="2" type="ORF">GKO32_21575</name>
</gene>
<sequence length="109" mass="12008">MPQYSVDLSAKVRVEILPDDDLVDQTLTAGPAACRTGRIGEGKVWVTPVDTIVRVCTGELARRDPSHTAAVDGTRWTPYVSRRPKPSFNAFAITSEGPLAQIDQHRLHR</sequence>
<evidence type="ECO:0000256" key="1">
    <source>
        <dbReference type="PIRSR" id="PIRSR602187-50"/>
    </source>
</evidence>
<evidence type="ECO:0000313" key="3">
    <source>
        <dbReference type="Proteomes" id="UP000440096"/>
    </source>
</evidence>
<dbReference type="InterPro" id="IPR002187">
    <property type="entry name" value="N-reg_PII"/>
</dbReference>
<dbReference type="Proteomes" id="UP000440096">
    <property type="component" value="Unassembled WGS sequence"/>
</dbReference>
<comment type="caution">
    <text evidence="2">The sequence shown here is derived from an EMBL/GenBank/DDBJ whole genome shotgun (WGS) entry which is preliminary data.</text>
</comment>
<dbReference type="InterPro" id="IPR015867">
    <property type="entry name" value="N-reg_PII/ATP_PRibTrfase_C"/>
</dbReference>
<reference evidence="2 3" key="1">
    <citation type="submission" date="2019-11" db="EMBL/GenBank/DDBJ databases">
        <title>Draft genome of Amycolatopsis RM579.</title>
        <authorList>
            <person name="Duangmal K."/>
            <person name="Mingma R."/>
        </authorList>
    </citation>
    <scope>NUCLEOTIDE SEQUENCE [LARGE SCALE GENOMIC DNA]</scope>
    <source>
        <strain evidence="2 3">RM579</strain>
    </source>
</reference>
<dbReference type="Pfam" id="PF00543">
    <property type="entry name" value="P-II"/>
    <property type="match status" value="1"/>
</dbReference>
<organism evidence="2 3">
    <name type="scientific">Amycolatopsis pithecellobii</name>
    <dbReference type="NCBI Taxonomy" id="664692"/>
    <lineage>
        <taxon>Bacteria</taxon>
        <taxon>Bacillati</taxon>
        <taxon>Actinomycetota</taxon>
        <taxon>Actinomycetes</taxon>
        <taxon>Pseudonocardiales</taxon>
        <taxon>Pseudonocardiaceae</taxon>
        <taxon>Amycolatopsis</taxon>
    </lineage>
</organism>
<dbReference type="InterPro" id="IPR011322">
    <property type="entry name" value="N-reg_PII-like_a/b"/>
</dbReference>
<dbReference type="SMART" id="SM00938">
    <property type="entry name" value="P-II"/>
    <property type="match status" value="1"/>
</dbReference>
<feature type="modified residue" description="O-UMP-tyrosine" evidence="1">
    <location>
        <position position="4"/>
    </location>
</feature>
<proteinExistence type="predicted"/>
<dbReference type="EMBL" id="WMBA01000035">
    <property type="protein sequence ID" value="MTD56542.1"/>
    <property type="molecule type" value="Genomic_DNA"/>
</dbReference>